<evidence type="ECO:0000256" key="11">
    <source>
        <dbReference type="ARBA" id="ARBA00023306"/>
    </source>
</evidence>
<dbReference type="SMART" id="SM00980">
    <property type="entry name" value="THAP"/>
    <property type="match status" value="1"/>
</dbReference>
<keyword evidence="6" id="KW-0805">Transcription regulation</keyword>
<evidence type="ECO:0000256" key="9">
    <source>
        <dbReference type="ARBA" id="ARBA00023163"/>
    </source>
</evidence>
<name>U5EIH0_9DIPT</name>
<dbReference type="Pfam" id="PF05485">
    <property type="entry name" value="THAP"/>
    <property type="match status" value="1"/>
</dbReference>
<keyword evidence="8 12" id="KW-0238">DNA-binding</keyword>
<comment type="subcellular location">
    <subcellularLocation>
        <location evidence="1">Nucleus</location>
        <location evidence="1">Nucleoplasm</location>
    </subcellularLocation>
</comment>
<evidence type="ECO:0000256" key="6">
    <source>
        <dbReference type="ARBA" id="ARBA00023015"/>
    </source>
</evidence>
<dbReference type="EMBL" id="GANO01002645">
    <property type="protein sequence ID" value="JAB57226.1"/>
    <property type="molecule type" value="mRNA"/>
</dbReference>
<comment type="similarity">
    <text evidence="2">Belongs to the THAP1 family.</text>
</comment>
<evidence type="ECO:0000256" key="1">
    <source>
        <dbReference type="ARBA" id="ARBA00004642"/>
    </source>
</evidence>
<evidence type="ECO:0000256" key="4">
    <source>
        <dbReference type="ARBA" id="ARBA00022771"/>
    </source>
</evidence>
<keyword evidence="10" id="KW-0539">Nucleus</keyword>
<sequence length="933" mass="109333">MSSCAANFCENNRIRKQHDDKTTYFNFPKDEFLRQKWLEFLGEKNFSVNCRNKYLCENHFRSEDFEEIIGLRRKQLRLCGAAVPTIRFGTTSIGTIGVLSPKKRKSESDDTTDSCIQKKKIALDLDIKPVISEKTTEDVTIEDTEKTEKIEVESAKSPIPEESTKIATDINSTTSDDNDNVPIAKLLLNEIKKKFFEEYRQAKLQIKKLSPEEIVDINRQLMKTIPLLENEKEIAVYGPDEKDLMLARVTKILEMKREKIDELQHELKQKDLKIQEMATLLNKKQEKIVEARKSMETITHSLKQLREIERKNLDIRLRQTLKCCFSETQIASIMNAAEVNSSKQQQRQLKWNSNEIQNAFTIRCFSRNCFIYLRNKLNYPMPTVNQLRSFVQKSYHQQGLLTDVLKIMQICELTMFDRDKQCVLLIDKIPVKMQYEYSEEVDEINNLYDSMNCIMVQGLCSNWKQIIYIDFNQALTCEIIQEILIELQKINFSVIAITTKFDNEIESIWKQNKISCEKPYFEHPITKKPVYFFVCPKFLLNSIRNEFVDGGFAISDQCSITKEPIREILKLLKHNETISIRLTDEHLMKQSIGFDCKMSYELISENIGIISTENEELNNGIIQIATIFTLFNDWFDLSMTKLTELTDENMIMMQTMEKISPTKLNYGDQYEEDQNIILDGMFDTIANLRCIRDNNIANFQIAIMLTISSLRRLLKYSQENLQIQSLATERLSNNSLDEFLINFEARIHANKLITPTNLFVKFHNTIVDEANKNSNYDTLTNQILKLASLKTKRLILKKPIRIENKDSKNIKEENAREFLVKFLMEKLKTDFDYLCVQETHNERTNEFEQEEIILPSSIWIEQSKKLEMFFEKTFNVNENKVNIVSELTESCAENYSEIPREIIENYMKNRLIIFINNINEKLNSNILHENILK</sequence>
<dbReference type="SUPFAM" id="SSF57716">
    <property type="entry name" value="Glucocorticoid receptor-like (DNA-binding domain)"/>
    <property type="match status" value="1"/>
</dbReference>
<dbReference type="Gene3D" id="6.20.210.20">
    <property type="entry name" value="THAP domain"/>
    <property type="match status" value="1"/>
</dbReference>
<dbReference type="InterPro" id="IPR048365">
    <property type="entry name" value="TNP-like_RNaseH_N"/>
</dbReference>
<evidence type="ECO:0000256" key="2">
    <source>
        <dbReference type="ARBA" id="ARBA00006177"/>
    </source>
</evidence>
<proteinExistence type="evidence at transcript level"/>
<dbReference type="PANTHER" id="PTHR46600">
    <property type="entry name" value="THAP DOMAIN-CONTAINING"/>
    <property type="match status" value="1"/>
</dbReference>
<dbReference type="InterPro" id="IPR038441">
    <property type="entry name" value="THAP_Znf_sf"/>
</dbReference>
<dbReference type="InterPro" id="IPR006612">
    <property type="entry name" value="THAP_Znf"/>
</dbReference>
<dbReference type="AlphaFoldDB" id="U5EIH0"/>
<reference evidence="15" key="1">
    <citation type="journal article" date="2014" name="Insect Biochem. Mol. Biol.">
        <title>An insight into the sialome of the frog biting fly, Corethrella appendiculata.</title>
        <authorList>
            <person name="Ribeiro J.M.C."/>
            <person name="Chagas A.C."/>
            <person name="Pham V.M."/>
            <person name="Lounibos L.P."/>
            <person name="Calvo E."/>
        </authorList>
    </citation>
    <scope>NUCLEOTIDE SEQUENCE</scope>
    <source>
        <tissue evidence="15">Salivary glands</tissue>
    </source>
</reference>
<dbReference type="Pfam" id="PF21787">
    <property type="entry name" value="TNP-like_RNaseH_N"/>
    <property type="match status" value="1"/>
</dbReference>
<dbReference type="PANTHER" id="PTHR46600:SF1">
    <property type="entry name" value="THAP DOMAIN-CONTAINING PROTEIN 1"/>
    <property type="match status" value="1"/>
</dbReference>
<evidence type="ECO:0000256" key="13">
    <source>
        <dbReference type="SAM" id="Coils"/>
    </source>
</evidence>
<keyword evidence="9" id="KW-0804">Transcription</keyword>
<keyword evidence="3" id="KW-0479">Metal-binding</keyword>
<evidence type="ECO:0000256" key="12">
    <source>
        <dbReference type="PROSITE-ProRule" id="PRU00309"/>
    </source>
</evidence>
<dbReference type="PROSITE" id="PS50950">
    <property type="entry name" value="ZF_THAP"/>
    <property type="match status" value="1"/>
</dbReference>
<evidence type="ECO:0000256" key="5">
    <source>
        <dbReference type="ARBA" id="ARBA00022833"/>
    </source>
</evidence>
<keyword evidence="5" id="KW-0862">Zinc</keyword>
<evidence type="ECO:0000259" key="14">
    <source>
        <dbReference type="PROSITE" id="PS50950"/>
    </source>
</evidence>
<dbReference type="InterPro" id="IPR026516">
    <property type="entry name" value="THAP1/10"/>
</dbReference>
<evidence type="ECO:0000256" key="8">
    <source>
        <dbReference type="ARBA" id="ARBA00023125"/>
    </source>
</evidence>
<evidence type="ECO:0000313" key="15">
    <source>
        <dbReference type="EMBL" id="JAB57226.1"/>
    </source>
</evidence>
<keyword evidence="7 13" id="KW-0175">Coiled coil</keyword>
<feature type="domain" description="THAP-type" evidence="14">
    <location>
        <begin position="1"/>
        <end position="87"/>
    </location>
</feature>
<feature type="coiled-coil region" evidence="13">
    <location>
        <begin position="246"/>
        <end position="294"/>
    </location>
</feature>
<evidence type="ECO:0000256" key="3">
    <source>
        <dbReference type="ARBA" id="ARBA00022723"/>
    </source>
</evidence>
<dbReference type="GO" id="GO:0008270">
    <property type="term" value="F:zinc ion binding"/>
    <property type="evidence" value="ECO:0007669"/>
    <property type="project" value="UniProtKB-KW"/>
</dbReference>
<organism evidence="15">
    <name type="scientific">Corethrella appendiculata</name>
    <dbReference type="NCBI Taxonomy" id="1370023"/>
    <lineage>
        <taxon>Eukaryota</taxon>
        <taxon>Metazoa</taxon>
        <taxon>Ecdysozoa</taxon>
        <taxon>Arthropoda</taxon>
        <taxon>Hexapoda</taxon>
        <taxon>Insecta</taxon>
        <taxon>Pterygota</taxon>
        <taxon>Neoptera</taxon>
        <taxon>Endopterygota</taxon>
        <taxon>Diptera</taxon>
        <taxon>Nematocera</taxon>
        <taxon>Culicoidea</taxon>
        <taxon>Chaoboridae</taxon>
        <taxon>Corethrella</taxon>
    </lineage>
</organism>
<evidence type="ECO:0000256" key="7">
    <source>
        <dbReference type="ARBA" id="ARBA00023054"/>
    </source>
</evidence>
<evidence type="ECO:0000256" key="10">
    <source>
        <dbReference type="ARBA" id="ARBA00023242"/>
    </source>
</evidence>
<dbReference type="SMART" id="SM00692">
    <property type="entry name" value="DM3"/>
    <property type="match status" value="1"/>
</dbReference>
<dbReference type="GO" id="GO:0005654">
    <property type="term" value="C:nucleoplasm"/>
    <property type="evidence" value="ECO:0007669"/>
    <property type="project" value="UniProtKB-SubCell"/>
</dbReference>
<dbReference type="GO" id="GO:0043565">
    <property type="term" value="F:sequence-specific DNA binding"/>
    <property type="evidence" value="ECO:0007669"/>
    <property type="project" value="InterPro"/>
</dbReference>
<protein>
    <submittedName>
        <fullName evidence="15">Putative transposable element</fullName>
    </submittedName>
</protein>
<accession>U5EIH0</accession>
<keyword evidence="11" id="KW-0131">Cell cycle</keyword>
<keyword evidence="4 12" id="KW-0863">Zinc-finger</keyword>